<dbReference type="Pfam" id="PF02738">
    <property type="entry name" value="MoCoBD_1"/>
    <property type="match status" value="1"/>
</dbReference>
<name>A0A423PL15_9GAMM</name>
<dbReference type="SUPFAM" id="SSF56003">
    <property type="entry name" value="Molybdenum cofactor-binding domain"/>
    <property type="match status" value="1"/>
</dbReference>
<dbReference type="GO" id="GO:0016491">
    <property type="term" value="F:oxidoreductase activity"/>
    <property type="evidence" value="ECO:0007669"/>
    <property type="project" value="InterPro"/>
</dbReference>
<dbReference type="Proteomes" id="UP000283993">
    <property type="component" value="Unassembled WGS sequence"/>
</dbReference>
<feature type="domain" description="Aldehyde oxidase/xanthine dehydrogenase second molybdopterin binding" evidence="2">
    <location>
        <begin position="773"/>
        <end position="882"/>
    </location>
</feature>
<feature type="domain" description="Aldehyde oxidase/xanthine dehydrogenase second molybdopterin binding" evidence="2">
    <location>
        <begin position="510"/>
        <end position="605"/>
    </location>
</feature>
<reference evidence="3 4" key="1">
    <citation type="submission" date="2013-10" db="EMBL/GenBank/DDBJ databases">
        <title>Salinisphaera orenii MK-B5 Genome Sequencing.</title>
        <authorList>
            <person name="Lai Q."/>
            <person name="Li C."/>
            <person name="Shao Z."/>
        </authorList>
    </citation>
    <scope>NUCLEOTIDE SEQUENCE [LARGE SCALE GENOMIC DNA]</scope>
    <source>
        <strain evidence="3 4">MK-B5</strain>
    </source>
</reference>
<feature type="domain" description="Aldehyde oxidase/xanthine dehydrogenase first molybdopterin binding" evidence="1">
    <location>
        <begin position="264"/>
        <end position="484"/>
    </location>
</feature>
<evidence type="ECO:0000259" key="2">
    <source>
        <dbReference type="Pfam" id="PF20256"/>
    </source>
</evidence>
<comment type="caution">
    <text evidence="3">The sequence shown here is derived from an EMBL/GenBank/DDBJ whole genome shotgun (WGS) entry which is preliminary data.</text>
</comment>
<organism evidence="3 4">
    <name type="scientific">Salinisphaera orenii MK-B5</name>
    <dbReference type="NCBI Taxonomy" id="856730"/>
    <lineage>
        <taxon>Bacteria</taxon>
        <taxon>Pseudomonadati</taxon>
        <taxon>Pseudomonadota</taxon>
        <taxon>Gammaproteobacteria</taxon>
        <taxon>Salinisphaerales</taxon>
        <taxon>Salinisphaeraceae</taxon>
        <taxon>Salinisphaera</taxon>
    </lineage>
</organism>
<evidence type="ECO:0000313" key="3">
    <source>
        <dbReference type="EMBL" id="ROO26286.1"/>
    </source>
</evidence>
<dbReference type="InterPro" id="IPR036856">
    <property type="entry name" value="Ald_Oxase/Xan_DH_a/b_sf"/>
</dbReference>
<dbReference type="Gene3D" id="3.90.1170.50">
    <property type="entry name" value="Aldehyde oxidase/xanthine dehydrogenase, a/b hammerhead"/>
    <property type="match status" value="1"/>
</dbReference>
<accession>A0A423PL15</accession>
<dbReference type="Pfam" id="PF20256">
    <property type="entry name" value="MoCoBD_2"/>
    <property type="match status" value="2"/>
</dbReference>
<dbReference type="InterPro" id="IPR006311">
    <property type="entry name" value="TAT_signal"/>
</dbReference>
<dbReference type="GO" id="GO:0005506">
    <property type="term" value="F:iron ion binding"/>
    <property type="evidence" value="ECO:0007669"/>
    <property type="project" value="InterPro"/>
</dbReference>
<dbReference type="InterPro" id="IPR046867">
    <property type="entry name" value="AldOxase/xan_DH_MoCoBD2"/>
</dbReference>
<protein>
    <submittedName>
        <fullName evidence="3">Aldehyde oxidase</fullName>
    </submittedName>
</protein>
<dbReference type="AlphaFoldDB" id="A0A423PL15"/>
<dbReference type="SUPFAM" id="SSF54665">
    <property type="entry name" value="CO dehydrogenase molybdoprotein N-domain-like"/>
    <property type="match status" value="1"/>
</dbReference>
<dbReference type="PROSITE" id="PS51318">
    <property type="entry name" value="TAT"/>
    <property type="match status" value="1"/>
</dbReference>
<proteinExistence type="predicted"/>
<sequence>MTTFDASRRQFLKRSVIAGVSVYVANLGSPAFASLFEDKVLAPTDNVWRAGEGMRFRLDGIAKVTGSKVFARDIRARDMPHWPDQQSHAFILRATRCDARFTGIDLSALEDAGLEPDRVVTAQDMARDGIEVPAFYDAPFFLSEGETADYLGYPVAMLIYHDFVRYRLAKNRIRSADEAVVYGEATGYPEKPPYGAFRYIRVGGEDAYAPDVFSALQETVLYPDFRKRHPVWPEALENGKDGERAMHHAQQLADQLDSPDEDVFVFDGEYQTPYIDHFAMEADNTNAWHDPDTHDVHLVCGSQSPADMVKRMTPMLSDSGFESPRFFLHPTYTVGYGSKDNTIFPYYGLIAALYGDGRPVRLANDRFEQFQSTMKRHPFTIRNRLAVERDSGRFRVFKQELTANGGGRANFSNSVAFVGTTAAQGIYYMPSSDLIAKAAYSRMPEAGSMRGYGTIQTMAATELMVDEIAAAIGKDPMALRRANVFKSGMKNTQGAIPAGHLRGDEILERAEKHPIWRERNARKREYEAAHPQHRYGVGFACVQKDFGHGAEGVFSEVRLRPDGRIEIRNTGAEMGTGYSTSQAAVVSAWLGRAADVVQTAQTDWSDLAMFETASPYTISQSEQDEAAGDPRWTPQLIQASSASNSAYYLSFPTIEAARVIFRHALWPEAEAYWRRGIGGGQARPYVLREADARWENGKLTANGMEPLSLTFLAERAHAAGRVTGVMAHAFNRWAWSRADFDIDGTSDNLPLDGLAVQYGRGAGPDKKAAMDTARGFHRLERRNVDYPSTQRNNAGVTYYSACGTLVELAVHTGTGEVSLLDHHSFLECGNPIVEELVHGQLEGGLAMGIGHALYEDMPLYEDGPGNGTWNINRYHIPRASEVAVWKQTAEILPALSRTDPPKGIAEVVMIPVAGAIGNAVAHAINHHFHRLPITPERIREVL</sequence>
<dbReference type="PANTHER" id="PTHR11908:SF123">
    <property type="entry name" value="ALDEHYDE OXIDOREDUCTASE MOLYBDENUM-BINDING SUBUNIT PAOC"/>
    <property type="match status" value="1"/>
</dbReference>
<dbReference type="InterPro" id="IPR008274">
    <property type="entry name" value="AldOxase/xan_DH_MoCoBD1"/>
</dbReference>
<dbReference type="InterPro" id="IPR037165">
    <property type="entry name" value="AldOxase/xan_DH_Mopterin-bd_sf"/>
</dbReference>
<dbReference type="Gene3D" id="3.30.365.10">
    <property type="entry name" value="Aldehyde oxidase/xanthine dehydrogenase, molybdopterin binding domain"/>
    <property type="match status" value="4"/>
</dbReference>
<gene>
    <name evidence="3" type="ORF">SAOR_11385</name>
</gene>
<dbReference type="PANTHER" id="PTHR11908">
    <property type="entry name" value="XANTHINE DEHYDROGENASE"/>
    <property type="match status" value="1"/>
</dbReference>
<evidence type="ECO:0000313" key="4">
    <source>
        <dbReference type="Proteomes" id="UP000283993"/>
    </source>
</evidence>
<dbReference type="RefSeq" id="WP_123631534.1">
    <property type="nucleotide sequence ID" value="NZ_AYKH01000023.1"/>
</dbReference>
<evidence type="ECO:0000259" key="1">
    <source>
        <dbReference type="Pfam" id="PF02738"/>
    </source>
</evidence>
<keyword evidence="4" id="KW-1185">Reference proteome</keyword>
<dbReference type="EMBL" id="AYKH01000023">
    <property type="protein sequence ID" value="ROO26286.1"/>
    <property type="molecule type" value="Genomic_DNA"/>
</dbReference>
<dbReference type="InterPro" id="IPR016208">
    <property type="entry name" value="Ald_Oxase/xanthine_DH-like"/>
</dbReference>